<dbReference type="PANTHER" id="PTHR40763:SF5">
    <property type="entry name" value="MEMBRANE PROTEIN"/>
    <property type="match status" value="1"/>
</dbReference>
<dbReference type="InterPro" id="IPR054331">
    <property type="entry name" value="LiaF_TM"/>
</dbReference>
<evidence type="ECO:0000256" key="1">
    <source>
        <dbReference type="SAM" id="Phobius"/>
    </source>
</evidence>
<evidence type="ECO:0000313" key="3">
    <source>
        <dbReference type="EMBL" id="BDU76389.1"/>
    </source>
</evidence>
<keyword evidence="4" id="KW-1185">Reference proteome</keyword>
<protein>
    <recommendedName>
        <fullName evidence="2">LiaF transmembrane domain-containing protein</fullName>
    </recommendedName>
</protein>
<organism evidence="3 4">
    <name type="scientific">Mesoterricola sediminis</name>
    <dbReference type="NCBI Taxonomy" id="2927980"/>
    <lineage>
        <taxon>Bacteria</taxon>
        <taxon>Pseudomonadati</taxon>
        <taxon>Acidobacteriota</taxon>
        <taxon>Holophagae</taxon>
        <taxon>Holophagales</taxon>
        <taxon>Holophagaceae</taxon>
        <taxon>Mesoterricola</taxon>
    </lineage>
</organism>
<evidence type="ECO:0000259" key="2">
    <source>
        <dbReference type="Pfam" id="PF22570"/>
    </source>
</evidence>
<dbReference type="EMBL" id="AP027081">
    <property type="protein sequence ID" value="BDU76389.1"/>
    <property type="molecule type" value="Genomic_DNA"/>
</dbReference>
<proteinExistence type="predicted"/>
<evidence type="ECO:0000313" key="4">
    <source>
        <dbReference type="Proteomes" id="UP001228113"/>
    </source>
</evidence>
<gene>
    <name evidence="3" type="ORF">METESE_13470</name>
</gene>
<name>A0AA48GRP9_9BACT</name>
<feature type="transmembrane region" description="Helical" evidence="1">
    <location>
        <begin position="93"/>
        <end position="112"/>
    </location>
</feature>
<dbReference type="AlphaFoldDB" id="A0AA48GRP9"/>
<feature type="transmembrane region" description="Helical" evidence="1">
    <location>
        <begin position="43"/>
        <end position="61"/>
    </location>
</feature>
<reference evidence="3" key="1">
    <citation type="journal article" date="2023" name="Int. J. Syst. Evol. Microbiol.">
        <title>Mesoterricola silvestris gen. nov., sp. nov., Mesoterricola sediminis sp. nov., Geothrix oryzae sp. nov., Geothrix edaphica sp. nov., Geothrix rubra sp. nov., and Geothrix limicola sp. nov., six novel members of Acidobacteriota isolated from soils.</title>
        <authorList>
            <person name="Itoh H."/>
            <person name="Sugisawa Y."/>
            <person name="Mise K."/>
            <person name="Xu Z."/>
            <person name="Kuniyasu M."/>
            <person name="Ushijima N."/>
            <person name="Kawano K."/>
            <person name="Kobayashi E."/>
            <person name="Shiratori Y."/>
            <person name="Masuda Y."/>
            <person name="Senoo K."/>
        </authorList>
    </citation>
    <scope>NUCLEOTIDE SEQUENCE</scope>
    <source>
        <strain evidence="3">W786</strain>
    </source>
</reference>
<keyword evidence="1" id="KW-1133">Transmembrane helix</keyword>
<dbReference type="Proteomes" id="UP001228113">
    <property type="component" value="Chromosome"/>
</dbReference>
<feature type="transmembrane region" description="Helical" evidence="1">
    <location>
        <begin position="17"/>
        <end position="37"/>
    </location>
</feature>
<dbReference type="RefSeq" id="WP_243335681.1">
    <property type="nucleotide sequence ID" value="NZ_AP027081.1"/>
</dbReference>
<dbReference type="PANTHER" id="PTHR40763">
    <property type="entry name" value="MEMBRANE PROTEIN-RELATED"/>
    <property type="match status" value="1"/>
</dbReference>
<feature type="transmembrane region" description="Helical" evidence="1">
    <location>
        <begin position="68"/>
        <end position="87"/>
    </location>
</feature>
<dbReference type="Pfam" id="PF22570">
    <property type="entry name" value="LiaF-TM"/>
    <property type="match status" value="1"/>
</dbReference>
<sequence>MNLHDDPNAPPAPTTRLWLGIAIIVFGILALLDNMPFFQGHDFVRTLWPLILIIIGVGKLSRSRDDKGIGGYVLIAAGAFFLVHNLTDGNISELFGPLVIVALGVFVVMKALRRNRGVPPELAASDAFVSSTAVFSGTKRRVVGQDFKGAELTAIFGGFELDLRQAALEAPQVRIDTFVLFGGGEIKVPQGWAVTMKGSAIVGGFDDKTLHLPSGEGAPRVHLVITGMVLFGGLVVSN</sequence>
<dbReference type="KEGG" id="msea:METESE_13470"/>
<keyword evidence="1" id="KW-0472">Membrane</keyword>
<accession>A0AA48GRP9</accession>
<keyword evidence="1" id="KW-0812">Transmembrane</keyword>
<feature type="domain" description="LiaF transmembrane" evidence="2">
    <location>
        <begin position="18"/>
        <end position="113"/>
    </location>
</feature>